<dbReference type="SUPFAM" id="SSF56300">
    <property type="entry name" value="Metallo-dependent phosphatases"/>
    <property type="match status" value="1"/>
</dbReference>
<organism evidence="1 2">
    <name type="scientific">Mesorhizobium calcicola</name>
    <dbReference type="NCBI Taxonomy" id="1300310"/>
    <lineage>
        <taxon>Bacteria</taxon>
        <taxon>Pseudomonadati</taxon>
        <taxon>Pseudomonadota</taxon>
        <taxon>Alphaproteobacteria</taxon>
        <taxon>Hyphomicrobiales</taxon>
        <taxon>Phyllobacteriaceae</taxon>
        <taxon>Mesorhizobium</taxon>
    </lineage>
</organism>
<gene>
    <name evidence="1" type="ORF">ACFSQT_14190</name>
</gene>
<evidence type="ECO:0000313" key="1">
    <source>
        <dbReference type="EMBL" id="MFD2054201.1"/>
    </source>
</evidence>
<evidence type="ECO:0000313" key="2">
    <source>
        <dbReference type="Proteomes" id="UP001597349"/>
    </source>
</evidence>
<dbReference type="EMBL" id="JBHUGY010000021">
    <property type="protein sequence ID" value="MFD2054201.1"/>
    <property type="molecule type" value="Genomic_DNA"/>
</dbReference>
<dbReference type="Gene3D" id="3.60.21.10">
    <property type="match status" value="1"/>
</dbReference>
<dbReference type="InterPro" id="IPR029052">
    <property type="entry name" value="Metallo-depent_PP-like"/>
</dbReference>
<dbReference type="Proteomes" id="UP001597349">
    <property type="component" value="Unassembled WGS sequence"/>
</dbReference>
<evidence type="ECO:0008006" key="3">
    <source>
        <dbReference type="Google" id="ProtNLM"/>
    </source>
</evidence>
<accession>A0ABW4WCB3</accession>
<sequence>MAYVTKRYIADTHFGHASIIANCNRPFGSTDEMDAAIVRRWNATVKSVDDVTYVLGDYGRPGKDVMAFRRLFHSLRGKKVLVLGNHDMRHDGAVNPEIAALPWHLPPTNLLEVRDEGRRVILCHYAMRAWPASHHGSVHFYGHSHGRLPGYGLSRDVGVDMPDVNFAPRTFKELTAGMDLDRHGEAA</sequence>
<comment type="caution">
    <text evidence="1">The sequence shown here is derived from an EMBL/GenBank/DDBJ whole genome shotgun (WGS) entry which is preliminary data.</text>
</comment>
<keyword evidence="2" id="KW-1185">Reference proteome</keyword>
<protein>
    <recommendedName>
        <fullName evidence="3">Metallophosphoesterase</fullName>
    </recommendedName>
</protein>
<name>A0ABW4WCB3_9HYPH</name>
<proteinExistence type="predicted"/>
<dbReference type="RefSeq" id="WP_379019558.1">
    <property type="nucleotide sequence ID" value="NZ_JBHUGY010000021.1"/>
</dbReference>
<reference evidence="2" key="1">
    <citation type="journal article" date="2019" name="Int. J. Syst. Evol. Microbiol.">
        <title>The Global Catalogue of Microorganisms (GCM) 10K type strain sequencing project: providing services to taxonomists for standard genome sequencing and annotation.</title>
        <authorList>
            <consortium name="The Broad Institute Genomics Platform"/>
            <consortium name="The Broad Institute Genome Sequencing Center for Infectious Disease"/>
            <person name="Wu L."/>
            <person name="Ma J."/>
        </authorList>
    </citation>
    <scope>NUCLEOTIDE SEQUENCE [LARGE SCALE GENOMIC DNA]</scope>
    <source>
        <strain evidence="2">CGMCC 1.16226</strain>
    </source>
</reference>